<dbReference type="Proteomes" id="UP000011680">
    <property type="component" value="Unassembled WGS sequence"/>
</dbReference>
<feature type="transmembrane region" description="Helical" evidence="1">
    <location>
        <begin position="28"/>
        <end position="49"/>
    </location>
</feature>
<evidence type="ECO:0000313" key="2">
    <source>
        <dbReference type="EMBL" id="EMA56599.1"/>
    </source>
</evidence>
<comment type="caution">
    <text evidence="2">The sequence shown here is derived from an EMBL/GenBank/DDBJ whole genome shotgun (WGS) entry which is preliminary data.</text>
</comment>
<evidence type="ECO:0000256" key="1">
    <source>
        <dbReference type="SAM" id="Phobius"/>
    </source>
</evidence>
<dbReference type="EMBL" id="AOMF01000030">
    <property type="protein sequence ID" value="EMA56599.1"/>
    <property type="molecule type" value="Genomic_DNA"/>
</dbReference>
<organism evidence="2 3">
    <name type="scientific">Halococcus thailandensis JCM 13552</name>
    <dbReference type="NCBI Taxonomy" id="1227457"/>
    <lineage>
        <taxon>Archaea</taxon>
        <taxon>Methanobacteriati</taxon>
        <taxon>Methanobacteriota</taxon>
        <taxon>Stenosarchaea group</taxon>
        <taxon>Halobacteria</taxon>
        <taxon>Halobacteriales</taxon>
        <taxon>Halococcaceae</taxon>
        <taxon>Halococcus</taxon>
    </lineage>
</organism>
<accession>M0NHL3</accession>
<dbReference type="AlphaFoldDB" id="M0NHL3"/>
<name>M0NHL3_9EURY</name>
<proteinExistence type="predicted"/>
<evidence type="ECO:0000313" key="3">
    <source>
        <dbReference type="Proteomes" id="UP000011680"/>
    </source>
</evidence>
<keyword evidence="1" id="KW-1133">Transmembrane helix</keyword>
<gene>
    <name evidence="2" type="ORF">C451_01563</name>
</gene>
<dbReference type="RefSeq" id="WP_007736892.1">
    <property type="nucleotide sequence ID" value="NZ_AOMF01000030.1"/>
</dbReference>
<keyword evidence="1" id="KW-0472">Membrane</keyword>
<keyword evidence="3" id="KW-1185">Reference proteome</keyword>
<sequence length="106" mass="11687">MERGTEYEEQAVREAWAARERRKRRTNALLLGTTLVFTGLMITAFALVVPFELCVHGDGIDGVRCTTQSLSSPIIYVVLVTGSIMMLRGGQIIWQNARLSGTSEGI</sequence>
<keyword evidence="1" id="KW-0812">Transmembrane</keyword>
<dbReference type="OrthoDB" id="378872at2157"/>
<protein>
    <submittedName>
        <fullName evidence="2">Uncharacterized protein</fullName>
    </submittedName>
</protein>
<reference evidence="2 3" key="1">
    <citation type="journal article" date="2014" name="PLoS Genet.">
        <title>Phylogenetically driven sequencing of extremely halophilic archaea reveals strategies for static and dynamic osmo-response.</title>
        <authorList>
            <person name="Becker E.A."/>
            <person name="Seitzer P.M."/>
            <person name="Tritt A."/>
            <person name="Larsen D."/>
            <person name="Krusor M."/>
            <person name="Yao A.I."/>
            <person name="Wu D."/>
            <person name="Madern D."/>
            <person name="Eisen J.A."/>
            <person name="Darling A.E."/>
            <person name="Facciotti M.T."/>
        </authorList>
    </citation>
    <scope>NUCLEOTIDE SEQUENCE [LARGE SCALE GENOMIC DNA]</scope>
    <source>
        <strain evidence="2 3">JCM 13552</strain>
    </source>
</reference>
<feature type="transmembrane region" description="Helical" evidence="1">
    <location>
        <begin position="69"/>
        <end position="87"/>
    </location>
</feature>